<feature type="chain" id="PRO_5022089946" evidence="2">
    <location>
        <begin position="20"/>
        <end position="205"/>
    </location>
</feature>
<name>A0A553HKF8_9PEZI</name>
<keyword evidence="2" id="KW-0732">Signal</keyword>
<evidence type="ECO:0000313" key="3">
    <source>
        <dbReference type="EMBL" id="TRX88434.1"/>
    </source>
</evidence>
<dbReference type="OrthoDB" id="4778541at2759"/>
<evidence type="ECO:0000256" key="1">
    <source>
        <dbReference type="SAM" id="MobiDB-lite"/>
    </source>
</evidence>
<reference evidence="4" key="1">
    <citation type="submission" date="2019-06" db="EMBL/GenBank/DDBJ databases">
        <title>Draft genome sequence of the griseofulvin-producing fungus Xylaria cubensis strain G536.</title>
        <authorList>
            <person name="Mead M.E."/>
            <person name="Raja H.A."/>
            <person name="Steenwyk J.L."/>
            <person name="Knowles S.L."/>
            <person name="Oberlies N.H."/>
            <person name="Rokas A."/>
        </authorList>
    </citation>
    <scope>NUCLEOTIDE SEQUENCE [LARGE SCALE GENOMIC DNA]</scope>
    <source>
        <strain evidence="4">G536</strain>
    </source>
</reference>
<comment type="caution">
    <text evidence="3">The sequence shown here is derived from an EMBL/GenBank/DDBJ whole genome shotgun (WGS) entry which is preliminary data.</text>
</comment>
<feature type="region of interest" description="Disordered" evidence="1">
    <location>
        <begin position="103"/>
        <end position="145"/>
    </location>
</feature>
<keyword evidence="4" id="KW-1185">Reference proteome</keyword>
<evidence type="ECO:0000256" key="2">
    <source>
        <dbReference type="SAM" id="SignalP"/>
    </source>
</evidence>
<accession>A0A553HKF8</accession>
<protein>
    <submittedName>
        <fullName evidence="3">Uncharacterized protein</fullName>
    </submittedName>
</protein>
<dbReference type="EMBL" id="VFLP01000088">
    <property type="protein sequence ID" value="TRX88434.1"/>
    <property type="molecule type" value="Genomic_DNA"/>
</dbReference>
<feature type="compositionally biased region" description="Acidic residues" evidence="1">
    <location>
        <begin position="121"/>
        <end position="140"/>
    </location>
</feature>
<organism evidence="3 4">
    <name type="scientific">Xylaria flabelliformis</name>
    <dbReference type="NCBI Taxonomy" id="2512241"/>
    <lineage>
        <taxon>Eukaryota</taxon>
        <taxon>Fungi</taxon>
        <taxon>Dikarya</taxon>
        <taxon>Ascomycota</taxon>
        <taxon>Pezizomycotina</taxon>
        <taxon>Sordariomycetes</taxon>
        <taxon>Xylariomycetidae</taxon>
        <taxon>Xylariales</taxon>
        <taxon>Xylariaceae</taxon>
        <taxon>Xylaria</taxon>
    </lineage>
</organism>
<sequence length="205" mass="21200">MKRHCLLLVLLATSAPCTSTSIGTDIAIQGQEEAPSSTNIIPTTTTTTVETNSPLPTTTLPAQHLEEAPQIPASAAAAAPITKQFQARQHTVATRTTSGVIITSTTIPPTPTPAPVATGSDGDDDDDDDDDEPGDTDSEEAPTSTVTITITSNRTTTIRPTVTVTSLFSSMDSTTSGASGRLEPWVSVDGPLGLPPFVVAMVRSD</sequence>
<gene>
    <name evidence="3" type="ORF">FHL15_010690</name>
</gene>
<proteinExistence type="predicted"/>
<dbReference type="AlphaFoldDB" id="A0A553HKF8"/>
<dbReference type="Proteomes" id="UP000319160">
    <property type="component" value="Unassembled WGS sequence"/>
</dbReference>
<evidence type="ECO:0000313" key="4">
    <source>
        <dbReference type="Proteomes" id="UP000319160"/>
    </source>
</evidence>
<feature type="signal peptide" evidence="2">
    <location>
        <begin position="1"/>
        <end position="19"/>
    </location>
</feature>